<feature type="compositionally biased region" description="Basic residues" evidence="1">
    <location>
        <begin position="20"/>
        <end position="35"/>
    </location>
</feature>
<evidence type="ECO:0000256" key="1">
    <source>
        <dbReference type="SAM" id="MobiDB-lite"/>
    </source>
</evidence>
<feature type="compositionally biased region" description="Basic residues" evidence="1">
    <location>
        <begin position="141"/>
        <end position="151"/>
    </location>
</feature>
<feature type="compositionally biased region" description="Low complexity" evidence="1">
    <location>
        <begin position="112"/>
        <end position="137"/>
    </location>
</feature>
<feature type="compositionally biased region" description="Basic residues" evidence="1">
    <location>
        <begin position="58"/>
        <end position="68"/>
    </location>
</feature>
<feature type="compositionally biased region" description="Basic residues" evidence="1">
    <location>
        <begin position="167"/>
        <end position="178"/>
    </location>
</feature>
<evidence type="ECO:0000313" key="2">
    <source>
        <dbReference type="EMBL" id="CAA9531909.1"/>
    </source>
</evidence>
<protein>
    <submittedName>
        <fullName evidence="2">Uncharacterized protein</fullName>
    </submittedName>
</protein>
<reference evidence="2" key="1">
    <citation type="submission" date="2020-02" db="EMBL/GenBank/DDBJ databases">
        <authorList>
            <person name="Meier V. D."/>
        </authorList>
    </citation>
    <scope>NUCLEOTIDE SEQUENCE</scope>
    <source>
        <strain evidence="2">AVDCRST_MAG85</strain>
    </source>
</reference>
<feature type="non-terminal residue" evidence="2">
    <location>
        <position position="178"/>
    </location>
</feature>
<feature type="compositionally biased region" description="Basic residues" evidence="1">
    <location>
        <begin position="42"/>
        <end position="51"/>
    </location>
</feature>
<sequence>AARRARGPRRAAVACAAGALRRRSGGSGRGPRRARGAVAARVRPRRERHHERALPARQGRRRAGRRAARAGLRLGDVPARVPAAGEGLGPARDGRVAHDPGDRRRRAGPGRPGRLPGAAGVRARAAAAAGRAVAGAGRNRGGVRRDRRAFAHVRGVPGRSPDVDAARRRRGPGRRGSV</sequence>
<dbReference type="AlphaFoldDB" id="A0A6J4TUH3"/>
<name>A0A6J4TUH3_9ACTN</name>
<organism evidence="2">
    <name type="scientific">uncultured Solirubrobacteraceae bacterium</name>
    <dbReference type="NCBI Taxonomy" id="1162706"/>
    <lineage>
        <taxon>Bacteria</taxon>
        <taxon>Bacillati</taxon>
        <taxon>Actinomycetota</taxon>
        <taxon>Thermoleophilia</taxon>
        <taxon>Solirubrobacterales</taxon>
        <taxon>Solirubrobacteraceae</taxon>
        <taxon>environmental samples</taxon>
    </lineage>
</organism>
<gene>
    <name evidence="2" type="ORF">AVDCRST_MAG85-3757</name>
</gene>
<proteinExistence type="predicted"/>
<feature type="non-terminal residue" evidence="2">
    <location>
        <position position="1"/>
    </location>
</feature>
<dbReference type="EMBL" id="CADCVT010000422">
    <property type="protein sequence ID" value="CAA9531909.1"/>
    <property type="molecule type" value="Genomic_DNA"/>
</dbReference>
<feature type="compositionally biased region" description="Basic and acidic residues" evidence="1">
    <location>
        <begin position="92"/>
        <end position="102"/>
    </location>
</feature>
<feature type="compositionally biased region" description="Low complexity" evidence="1">
    <location>
        <begin position="10"/>
        <end position="19"/>
    </location>
</feature>
<feature type="region of interest" description="Disordered" evidence="1">
    <location>
        <begin position="1"/>
        <end position="178"/>
    </location>
</feature>
<accession>A0A6J4TUH3</accession>